<name>D8UFS4_VOLCA</name>
<keyword evidence="2" id="KW-1185">Reference proteome</keyword>
<dbReference type="EMBL" id="GL378395">
    <property type="protein sequence ID" value="EFJ41387.1"/>
    <property type="molecule type" value="Genomic_DNA"/>
</dbReference>
<dbReference type="InParanoid" id="D8UFS4"/>
<protein>
    <submittedName>
        <fullName evidence="1">Uncharacterized protein</fullName>
    </submittedName>
</protein>
<sequence>MGSNQIPALSSGALIARCRTTMDVVGPTAAGLHGREGPPSLPTECSTPLRGRAVQKAVVMGDKVTETGGLLPALACGAGLYLVFSRGVMVVVEEVEEVVAAESLVGARRVDGEWVSSVPQPRVAINLRLHLVLLSAQLFPGDGDDPSASVTLITCLEESSTLTSPPAAHVGDAAIGGDGFLCLTDKADRNGCLVSIKA</sequence>
<dbReference type="RefSeq" id="XP_002957493.1">
    <property type="nucleotide sequence ID" value="XM_002957447.1"/>
</dbReference>
<proteinExistence type="predicted"/>
<evidence type="ECO:0000313" key="2">
    <source>
        <dbReference type="Proteomes" id="UP000001058"/>
    </source>
</evidence>
<organism evidence="2">
    <name type="scientific">Volvox carteri f. nagariensis</name>
    <dbReference type="NCBI Taxonomy" id="3068"/>
    <lineage>
        <taxon>Eukaryota</taxon>
        <taxon>Viridiplantae</taxon>
        <taxon>Chlorophyta</taxon>
        <taxon>core chlorophytes</taxon>
        <taxon>Chlorophyceae</taxon>
        <taxon>CS clade</taxon>
        <taxon>Chlamydomonadales</taxon>
        <taxon>Volvocaceae</taxon>
        <taxon>Volvox</taxon>
    </lineage>
</organism>
<evidence type="ECO:0000313" key="1">
    <source>
        <dbReference type="EMBL" id="EFJ41387.1"/>
    </source>
</evidence>
<accession>D8UFS4</accession>
<dbReference type="KEGG" id="vcn:VOLCADRAFT_98600"/>
<gene>
    <name evidence="1" type="ORF">VOLCADRAFT_98600</name>
</gene>
<reference evidence="1 2" key="1">
    <citation type="journal article" date="2010" name="Science">
        <title>Genomic analysis of organismal complexity in the multicellular green alga Volvox carteri.</title>
        <authorList>
            <person name="Prochnik S.E."/>
            <person name="Umen J."/>
            <person name="Nedelcu A.M."/>
            <person name="Hallmann A."/>
            <person name="Miller S.M."/>
            <person name="Nishii I."/>
            <person name="Ferris P."/>
            <person name="Kuo A."/>
            <person name="Mitros T."/>
            <person name="Fritz-Laylin L.K."/>
            <person name="Hellsten U."/>
            <person name="Chapman J."/>
            <person name="Simakov O."/>
            <person name="Rensing S.A."/>
            <person name="Terry A."/>
            <person name="Pangilinan J."/>
            <person name="Kapitonov V."/>
            <person name="Jurka J."/>
            <person name="Salamov A."/>
            <person name="Shapiro H."/>
            <person name="Schmutz J."/>
            <person name="Grimwood J."/>
            <person name="Lindquist E."/>
            <person name="Lucas S."/>
            <person name="Grigoriev I.V."/>
            <person name="Schmitt R."/>
            <person name="Kirk D."/>
            <person name="Rokhsar D.S."/>
        </authorList>
    </citation>
    <scope>NUCLEOTIDE SEQUENCE [LARGE SCALE GENOMIC DNA]</scope>
    <source>
        <strain evidence="2">f. Nagariensis / Eve</strain>
    </source>
</reference>
<dbReference type="Proteomes" id="UP000001058">
    <property type="component" value="Unassembled WGS sequence"/>
</dbReference>
<dbReference type="GeneID" id="9626944"/>
<dbReference type="AlphaFoldDB" id="D8UFS4"/>